<evidence type="ECO:0000313" key="1">
    <source>
        <dbReference type="EMBL" id="QIC68337.1"/>
    </source>
</evidence>
<reference evidence="1 2" key="1">
    <citation type="submission" date="2019-09" db="EMBL/GenBank/DDBJ databases">
        <title>Non-baumannii Acinetobacter spp. carrying blaNDM-1 isolated in China.</title>
        <authorList>
            <person name="Cui C."/>
            <person name="Chen C."/>
            <person name="Sun J."/>
            <person name="Liu Y."/>
        </authorList>
    </citation>
    <scope>NUCLEOTIDE SEQUENCE [LARGE SCALE GENOMIC DNA]</scope>
    <source>
        <strain evidence="1 2">HZE23-1</strain>
    </source>
</reference>
<proteinExistence type="predicted"/>
<evidence type="ECO:0000313" key="2">
    <source>
        <dbReference type="Proteomes" id="UP000503505"/>
    </source>
</evidence>
<dbReference type="Proteomes" id="UP000503505">
    <property type="component" value="Chromosome"/>
</dbReference>
<accession>A0AAE7BXR7</accession>
<organism evidence="1 2">
    <name type="scientific">Acinetobacter schindleri</name>
    <dbReference type="NCBI Taxonomy" id="108981"/>
    <lineage>
        <taxon>Bacteria</taxon>
        <taxon>Pseudomonadati</taxon>
        <taxon>Pseudomonadota</taxon>
        <taxon>Gammaproteobacteria</taxon>
        <taxon>Moraxellales</taxon>
        <taxon>Moraxellaceae</taxon>
        <taxon>Acinetobacter</taxon>
    </lineage>
</organism>
<sequence>MGYKQLSIRGTVQINLRPSINSYKIDAQDIQIESHKSLDIYGQAMLVHDLKCKLKIGYFHIVITTDKQRIISVERGDYALGDGLYYELDQLSIRYGKNQFIHKLDES</sequence>
<name>A0AAE7BXR7_9GAMM</name>
<gene>
    <name evidence="1" type="ORF">FSC10_13625</name>
</gene>
<dbReference type="RefSeq" id="WP_004813497.1">
    <property type="nucleotide sequence ID" value="NZ_BCMD01000005.1"/>
</dbReference>
<dbReference type="AlphaFoldDB" id="A0AAE7BXR7"/>
<dbReference type="EMBL" id="CP044463">
    <property type="protein sequence ID" value="QIC68337.1"/>
    <property type="molecule type" value="Genomic_DNA"/>
</dbReference>
<protein>
    <submittedName>
        <fullName evidence="1">Uncharacterized protein</fullName>
    </submittedName>
</protein>